<reference evidence="5 6" key="1">
    <citation type="submission" date="2019-08" db="EMBL/GenBank/DDBJ databases">
        <title>Lewinella sp. strain SSH13 Genome sequencing and assembly.</title>
        <authorList>
            <person name="Kim I."/>
        </authorList>
    </citation>
    <scope>NUCLEOTIDE SEQUENCE [LARGE SCALE GENOMIC DNA]</scope>
    <source>
        <strain evidence="5 6">SSH13</strain>
    </source>
</reference>
<dbReference type="Pfam" id="PF01156">
    <property type="entry name" value="IU_nuc_hydro"/>
    <property type="match status" value="1"/>
</dbReference>
<dbReference type="InterPro" id="IPR001910">
    <property type="entry name" value="Inosine/uridine_hydrolase_dom"/>
</dbReference>
<feature type="signal peptide" evidence="3">
    <location>
        <begin position="1"/>
        <end position="28"/>
    </location>
</feature>
<dbReference type="GO" id="GO:0005829">
    <property type="term" value="C:cytosol"/>
    <property type="evidence" value="ECO:0007669"/>
    <property type="project" value="TreeGrafter"/>
</dbReference>
<evidence type="ECO:0000313" key="5">
    <source>
        <dbReference type="EMBL" id="TXF90124.1"/>
    </source>
</evidence>
<dbReference type="OrthoDB" id="2530052at2"/>
<dbReference type="EMBL" id="VOXD01000009">
    <property type="protein sequence ID" value="TXF90124.1"/>
    <property type="molecule type" value="Genomic_DNA"/>
</dbReference>
<dbReference type="InterPro" id="IPR036452">
    <property type="entry name" value="Ribo_hydro-like"/>
</dbReference>
<keyword evidence="3" id="KW-0732">Signal</keyword>
<dbReference type="PANTHER" id="PTHR12304">
    <property type="entry name" value="INOSINE-URIDINE PREFERRING NUCLEOSIDE HYDROLASE"/>
    <property type="match status" value="1"/>
</dbReference>
<accession>A0A5C7FX45</accession>
<keyword evidence="2" id="KW-0326">Glycosidase</keyword>
<dbReference type="GO" id="GO:0006152">
    <property type="term" value="P:purine nucleoside catabolic process"/>
    <property type="evidence" value="ECO:0007669"/>
    <property type="project" value="TreeGrafter"/>
</dbReference>
<evidence type="ECO:0000313" key="6">
    <source>
        <dbReference type="Proteomes" id="UP000321907"/>
    </source>
</evidence>
<name>A0A5C7FX45_9BACT</name>
<feature type="chain" id="PRO_5022787111" evidence="3">
    <location>
        <begin position="29"/>
        <end position="328"/>
    </location>
</feature>
<dbReference type="InterPro" id="IPR023186">
    <property type="entry name" value="IUNH"/>
</dbReference>
<dbReference type="GO" id="GO:0008477">
    <property type="term" value="F:purine nucleosidase activity"/>
    <property type="evidence" value="ECO:0007669"/>
    <property type="project" value="TreeGrafter"/>
</dbReference>
<organism evidence="5 6">
    <name type="scientific">Neolewinella aurantiaca</name>
    <dbReference type="NCBI Taxonomy" id="2602767"/>
    <lineage>
        <taxon>Bacteria</taxon>
        <taxon>Pseudomonadati</taxon>
        <taxon>Bacteroidota</taxon>
        <taxon>Saprospiria</taxon>
        <taxon>Saprospirales</taxon>
        <taxon>Lewinellaceae</taxon>
        <taxon>Neolewinella</taxon>
    </lineage>
</organism>
<protein>
    <submittedName>
        <fullName evidence="5">Nucleoside hydrolase</fullName>
    </submittedName>
</protein>
<dbReference type="SUPFAM" id="SSF53590">
    <property type="entry name" value="Nucleoside hydrolase"/>
    <property type="match status" value="1"/>
</dbReference>
<dbReference type="Proteomes" id="UP000321907">
    <property type="component" value="Unassembled WGS sequence"/>
</dbReference>
<evidence type="ECO:0000256" key="3">
    <source>
        <dbReference type="SAM" id="SignalP"/>
    </source>
</evidence>
<dbReference type="PANTHER" id="PTHR12304:SF4">
    <property type="entry name" value="URIDINE NUCLEOSIDASE"/>
    <property type="match status" value="1"/>
</dbReference>
<comment type="caution">
    <text evidence="5">The sequence shown here is derived from an EMBL/GenBank/DDBJ whole genome shotgun (WGS) entry which is preliminary data.</text>
</comment>
<dbReference type="AlphaFoldDB" id="A0A5C7FX45"/>
<keyword evidence="6" id="KW-1185">Reference proteome</keyword>
<evidence type="ECO:0000259" key="4">
    <source>
        <dbReference type="Pfam" id="PF01156"/>
    </source>
</evidence>
<gene>
    <name evidence="5" type="ORF">FUA23_07740</name>
</gene>
<sequence length="328" mass="36981">MIRYICPMRTVILLLLLTILCTCAPSPATSDAEKADLPEAPRHEWPREAPVKMILDSDTANEIDDLFAIAYLVTEDYPGFELLGISSAQWFHVWSGDSTVYQSQQLNEELLDLAGRSDLPHPLGADLIMGKPWGDYDPRDSPAAQFIIDETMALNDDEKLVVMCIGAATNLASAIALQPEIKDRIVAYTLGFRYDFDGGFWNKDEFNIRRDLNAANYLLNAEGLELHVMPISVAIEYTWDRNETFGQLGKAGEIGAYLRKRWETSAGPDATKWTMWDVALLQAFLKPEQASEISVPTPPENTPRSVWMYEDIDPEAMAEDFWLRLNKK</sequence>
<keyword evidence="1 5" id="KW-0378">Hydrolase</keyword>
<proteinExistence type="predicted"/>
<dbReference type="Gene3D" id="3.90.245.10">
    <property type="entry name" value="Ribonucleoside hydrolase-like"/>
    <property type="match status" value="1"/>
</dbReference>
<feature type="domain" description="Inosine/uridine-preferring nucleoside hydrolase" evidence="4">
    <location>
        <begin position="53"/>
        <end position="290"/>
    </location>
</feature>
<evidence type="ECO:0000256" key="1">
    <source>
        <dbReference type="ARBA" id="ARBA00022801"/>
    </source>
</evidence>
<evidence type="ECO:0000256" key="2">
    <source>
        <dbReference type="ARBA" id="ARBA00023295"/>
    </source>
</evidence>